<dbReference type="GO" id="GO:0015031">
    <property type="term" value="P:protein transport"/>
    <property type="evidence" value="ECO:0007669"/>
    <property type="project" value="UniProtKB-KW"/>
</dbReference>
<keyword evidence="4" id="KW-0653">Protein transport</keyword>
<comment type="caution">
    <text evidence="9">The sequence shown here is derived from an EMBL/GenBank/DDBJ whole genome shotgun (WGS) entry which is preliminary data.</text>
</comment>
<evidence type="ECO:0008006" key="11">
    <source>
        <dbReference type="Google" id="ProtNLM"/>
    </source>
</evidence>
<comment type="similarity">
    <text evidence="7">Belongs to the YOS1 family.</text>
</comment>
<name>S7XTN6_SPRLO</name>
<dbReference type="GO" id="GO:0005789">
    <property type="term" value="C:endoplasmic reticulum membrane"/>
    <property type="evidence" value="ECO:0007669"/>
    <property type="project" value="TreeGrafter"/>
</dbReference>
<keyword evidence="10" id="KW-1185">Reference proteome</keyword>
<dbReference type="EMBL" id="ATCN01000340">
    <property type="protein sequence ID" value="EPR79218.1"/>
    <property type="molecule type" value="Genomic_DNA"/>
</dbReference>
<dbReference type="PANTHER" id="PTHR15858">
    <property type="entry name" value="IMMEDIATE EARLY RESPONSE 3-INTERACTING PROTEIN 1"/>
    <property type="match status" value="1"/>
</dbReference>
<keyword evidence="5 8" id="KW-1133">Transmembrane helix</keyword>
<keyword evidence="2" id="KW-0813">Transport</keyword>
<gene>
    <name evidence="9" type="ORF">SLOPH_2735</name>
</gene>
<feature type="transmembrane region" description="Helical" evidence="8">
    <location>
        <begin position="6"/>
        <end position="23"/>
    </location>
</feature>
<dbReference type="GO" id="GO:0030134">
    <property type="term" value="C:COPII-coated ER to Golgi transport vesicle"/>
    <property type="evidence" value="ECO:0007669"/>
    <property type="project" value="TreeGrafter"/>
</dbReference>
<dbReference type="OMA" id="ILCIIYE"/>
<dbReference type="InterPro" id="IPR013880">
    <property type="entry name" value="Yos1"/>
</dbReference>
<dbReference type="GO" id="GO:0006888">
    <property type="term" value="P:endoplasmic reticulum to Golgi vesicle-mediated transport"/>
    <property type="evidence" value="ECO:0007669"/>
    <property type="project" value="TreeGrafter"/>
</dbReference>
<protein>
    <recommendedName>
        <fullName evidence="11">Yos1-like protein</fullName>
    </recommendedName>
</protein>
<dbReference type="HOGENOM" id="CLU_152125_2_0_1"/>
<dbReference type="FunCoup" id="S7XTN6">
    <property type="interactions" value="52"/>
</dbReference>
<keyword evidence="6 8" id="KW-0472">Membrane</keyword>
<evidence type="ECO:0000256" key="8">
    <source>
        <dbReference type="SAM" id="Phobius"/>
    </source>
</evidence>
<comment type="subcellular location">
    <subcellularLocation>
        <location evidence="1">Membrane</location>
    </subcellularLocation>
</comment>
<dbReference type="VEuPathDB" id="MicrosporidiaDB:SLOPH_2735"/>
<feature type="transmembrane region" description="Helical" evidence="8">
    <location>
        <begin position="58"/>
        <end position="77"/>
    </location>
</feature>
<evidence type="ECO:0000256" key="7">
    <source>
        <dbReference type="ARBA" id="ARBA00024203"/>
    </source>
</evidence>
<organism evidence="9 10">
    <name type="scientific">Spraguea lophii (strain 42_110)</name>
    <name type="common">Microsporidian parasite</name>
    <dbReference type="NCBI Taxonomy" id="1358809"/>
    <lineage>
        <taxon>Eukaryota</taxon>
        <taxon>Fungi</taxon>
        <taxon>Fungi incertae sedis</taxon>
        <taxon>Microsporidia</taxon>
        <taxon>Spragueidae</taxon>
        <taxon>Spraguea</taxon>
    </lineage>
</organism>
<evidence type="ECO:0000256" key="1">
    <source>
        <dbReference type="ARBA" id="ARBA00004370"/>
    </source>
</evidence>
<dbReference type="OrthoDB" id="15356at2759"/>
<evidence type="ECO:0000256" key="6">
    <source>
        <dbReference type="ARBA" id="ARBA00023136"/>
    </source>
</evidence>
<dbReference type="AlphaFoldDB" id="S7XTN6"/>
<evidence type="ECO:0000256" key="2">
    <source>
        <dbReference type="ARBA" id="ARBA00022448"/>
    </source>
</evidence>
<dbReference type="STRING" id="1358809.S7XTN6"/>
<dbReference type="GO" id="GO:0000139">
    <property type="term" value="C:Golgi membrane"/>
    <property type="evidence" value="ECO:0007669"/>
    <property type="project" value="TreeGrafter"/>
</dbReference>
<evidence type="ECO:0000256" key="4">
    <source>
        <dbReference type="ARBA" id="ARBA00022927"/>
    </source>
</evidence>
<reference evidence="10" key="1">
    <citation type="journal article" date="2013" name="PLoS Genet.">
        <title>The genome of Spraguea lophii and the basis of host-microsporidian interactions.</title>
        <authorList>
            <person name="Campbell S.E."/>
            <person name="Williams T.A."/>
            <person name="Yousuf A."/>
            <person name="Soanes D.M."/>
            <person name="Paszkiewicz K.H."/>
            <person name="Williams B.A.P."/>
        </authorList>
    </citation>
    <scope>NUCLEOTIDE SEQUENCE [LARGE SCALE GENOMIC DNA]</scope>
    <source>
        <strain evidence="10">42_110</strain>
    </source>
</reference>
<dbReference type="Proteomes" id="UP000014978">
    <property type="component" value="Unassembled WGS sequence"/>
</dbReference>
<evidence type="ECO:0000313" key="9">
    <source>
        <dbReference type="EMBL" id="EPR79218.1"/>
    </source>
</evidence>
<evidence type="ECO:0000256" key="5">
    <source>
        <dbReference type="ARBA" id="ARBA00022989"/>
    </source>
</evidence>
<accession>S7XTN6</accession>
<dbReference type="PANTHER" id="PTHR15858:SF0">
    <property type="entry name" value="IMMEDIATE EARLY RESPONSE 3-INTERACTING PROTEIN 1"/>
    <property type="match status" value="1"/>
</dbReference>
<sequence length="79" mass="9327">MFFIFRLLYFIIFFLNGLVILNNDRFLKRVGFSLDGKDREHLTVNKQKITDILRLVRTVGRIPILTVNILCIIYELLLG</sequence>
<dbReference type="InParanoid" id="S7XTN6"/>
<evidence type="ECO:0000256" key="3">
    <source>
        <dbReference type="ARBA" id="ARBA00022692"/>
    </source>
</evidence>
<dbReference type="Pfam" id="PF08571">
    <property type="entry name" value="Yos1"/>
    <property type="match status" value="1"/>
</dbReference>
<evidence type="ECO:0000313" key="10">
    <source>
        <dbReference type="Proteomes" id="UP000014978"/>
    </source>
</evidence>
<keyword evidence="3 8" id="KW-0812">Transmembrane</keyword>
<proteinExistence type="inferred from homology"/>